<evidence type="ECO:0000313" key="4">
    <source>
        <dbReference type="EMBL" id="KAL1495100.1"/>
    </source>
</evidence>
<dbReference type="SUPFAM" id="SSF52047">
    <property type="entry name" value="RNI-like"/>
    <property type="match status" value="1"/>
</dbReference>
<dbReference type="AlphaFoldDB" id="A0ABD1EN54"/>
<organism evidence="4 5">
    <name type="scientific">Hypothenemus hampei</name>
    <name type="common">Coffee berry borer</name>
    <dbReference type="NCBI Taxonomy" id="57062"/>
    <lineage>
        <taxon>Eukaryota</taxon>
        <taxon>Metazoa</taxon>
        <taxon>Ecdysozoa</taxon>
        <taxon>Arthropoda</taxon>
        <taxon>Hexapoda</taxon>
        <taxon>Insecta</taxon>
        <taxon>Pterygota</taxon>
        <taxon>Neoptera</taxon>
        <taxon>Endopterygota</taxon>
        <taxon>Coleoptera</taxon>
        <taxon>Polyphaga</taxon>
        <taxon>Cucujiformia</taxon>
        <taxon>Curculionidae</taxon>
        <taxon>Scolytinae</taxon>
        <taxon>Hypothenemus</taxon>
    </lineage>
</organism>
<protein>
    <recommendedName>
        <fullName evidence="3">F-box domain-containing protein</fullName>
    </recommendedName>
</protein>
<dbReference type="SMART" id="SM00256">
    <property type="entry name" value="FBOX"/>
    <property type="match status" value="1"/>
</dbReference>
<evidence type="ECO:0000259" key="3">
    <source>
        <dbReference type="PROSITE" id="PS50181"/>
    </source>
</evidence>
<dbReference type="PANTHER" id="PTHR13318:SF95">
    <property type="entry name" value="F-BOX PROTEIN YLR352W"/>
    <property type="match status" value="1"/>
</dbReference>
<evidence type="ECO:0000256" key="1">
    <source>
        <dbReference type="ARBA" id="ARBA00022786"/>
    </source>
</evidence>
<feature type="compositionally biased region" description="Basic and acidic residues" evidence="2">
    <location>
        <begin position="24"/>
        <end position="35"/>
    </location>
</feature>
<proteinExistence type="predicted"/>
<dbReference type="InterPro" id="IPR032675">
    <property type="entry name" value="LRR_dom_sf"/>
</dbReference>
<name>A0ABD1EN54_HYPHA</name>
<gene>
    <name evidence="4" type="ORF">ABEB36_010571</name>
</gene>
<keyword evidence="1" id="KW-0833">Ubl conjugation pathway</keyword>
<dbReference type="PROSITE" id="PS50181">
    <property type="entry name" value="FBOX"/>
    <property type="match status" value="1"/>
</dbReference>
<dbReference type="InterPro" id="IPR001810">
    <property type="entry name" value="F-box_dom"/>
</dbReference>
<dbReference type="Gene3D" id="3.80.10.10">
    <property type="entry name" value="Ribonuclease Inhibitor"/>
    <property type="match status" value="1"/>
</dbReference>
<dbReference type="Proteomes" id="UP001566132">
    <property type="component" value="Unassembled WGS sequence"/>
</dbReference>
<reference evidence="4 5" key="1">
    <citation type="submission" date="2024-05" db="EMBL/GenBank/DDBJ databases">
        <title>Genetic variation in Jamaican populations of the coffee berry borer (Hypothenemus hampei).</title>
        <authorList>
            <person name="Errbii M."/>
            <person name="Myrie A."/>
        </authorList>
    </citation>
    <scope>NUCLEOTIDE SEQUENCE [LARGE SCALE GENOMIC DNA]</scope>
    <source>
        <strain evidence="4">JA-Hopewell-2020-01-JO</strain>
        <tissue evidence="4">Whole body</tissue>
    </source>
</reference>
<dbReference type="InterPro" id="IPR006553">
    <property type="entry name" value="Leu-rich_rpt_Cys-con_subtyp"/>
</dbReference>
<sequence length="461" mass="52085">MAQQGVLQPVDVNIDYSPARKRARVEDQGNEDSKYSHSNGDLDLNEVLDFGIGRLDCDSQDVVVSEDDTIFTKTVPIGVDVSCASLTPDSREKQVSILESTLTKESLDKISIGEWSYLLSVNKPSIKPESLINYFDLLCDEVILYILKWIPKTSLKNVALCCKRLYRLSNDETLWTRLDISNKRLSPGKLGYILSKQVVVLRLARSKIIPTAILPGCRAFEPDFQSRLLYLDLSMTHIATRCLTELFNKCKRLKKLSLENVAVNNEVLIALSGNIDIEVINFAMCTGIQEDGLKYLLRNCRHVRELNIAWTNLSQPSIRLICDNLSSTMDRLNISGCKKMMTDSHVASLVSSCPKLRELDLSDCTNITRDTMKYIRRLENLTFIALSRCYMIPSSSILLLKKLKNLSYLDIHGGYIADHELKQIHAALGNAVQINQFKFSSVARPTVGLRRSSIWNMRVKD</sequence>
<evidence type="ECO:0000256" key="2">
    <source>
        <dbReference type="SAM" id="MobiDB-lite"/>
    </source>
</evidence>
<dbReference type="SUPFAM" id="SSF81383">
    <property type="entry name" value="F-box domain"/>
    <property type="match status" value="1"/>
</dbReference>
<evidence type="ECO:0000313" key="5">
    <source>
        <dbReference type="Proteomes" id="UP001566132"/>
    </source>
</evidence>
<dbReference type="PANTHER" id="PTHR13318">
    <property type="entry name" value="PARTNER OF PAIRED, ISOFORM B-RELATED"/>
    <property type="match status" value="1"/>
</dbReference>
<dbReference type="SMART" id="SM00367">
    <property type="entry name" value="LRR_CC"/>
    <property type="match status" value="3"/>
</dbReference>
<dbReference type="InterPro" id="IPR036047">
    <property type="entry name" value="F-box-like_dom_sf"/>
</dbReference>
<dbReference type="Pfam" id="PF12937">
    <property type="entry name" value="F-box-like"/>
    <property type="match status" value="1"/>
</dbReference>
<dbReference type="EMBL" id="JBDJPC010000007">
    <property type="protein sequence ID" value="KAL1495100.1"/>
    <property type="molecule type" value="Genomic_DNA"/>
</dbReference>
<keyword evidence="5" id="KW-1185">Reference proteome</keyword>
<feature type="domain" description="F-box" evidence="3">
    <location>
        <begin position="132"/>
        <end position="178"/>
    </location>
</feature>
<feature type="region of interest" description="Disordered" evidence="2">
    <location>
        <begin position="18"/>
        <end position="38"/>
    </location>
</feature>
<comment type="caution">
    <text evidence="4">The sequence shown here is derived from an EMBL/GenBank/DDBJ whole genome shotgun (WGS) entry which is preliminary data.</text>
</comment>
<accession>A0ABD1EN54</accession>